<reference evidence="2 3" key="1">
    <citation type="submission" date="2019-12" db="EMBL/GenBank/DDBJ databases">
        <authorList>
            <person name="Reyes-Prieto M."/>
        </authorList>
    </citation>
    <scope>NUCLEOTIDE SEQUENCE [LARGE SCALE GENOMIC DNA]</scope>
    <source>
        <strain evidence="2">HF14-78462</strain>
    </source>
</reference>
<proteinExistence type="predicted"/>
<evidence type="ECO:0000256" key="1">
    <source>
        <dbReference type="SAM" id="MobiDB-lite"/>
    </source>
</evidence>
<evidence type="ECO:0000313" key="2">
    <source>
        <dbReference type="EMBL" id="CAA0111169.1"/>
    </source>
</evidence>
<name>A0A5S9Q153_9HYPH</name>
<gene>
    <name evidence="2" type="ORF">STARVERO_03910</name>
</gene>
<dbReference type="Proteomes" id="UP000433050">
    <property type="component" value="Unassembled WGS sequence"/>
</dbReference>
<dbReference type="AlphaFoldDB" id="A0A5S9Q153"/>
<protein>
    <submittedName>
        <fullName evidence="2">Uncharacterized protein</fullName>
    </submittedName>
</protein>
<sequence length="64" mass="6990">MPPVFVLALGALGAAALVRILARESRRVNAELDAQRRVEEATQGDRRGTLRRDPASGEYRPSDS</sequence>
<keyword evidence="3" id="KW-1185">Reference proteome</keyword>
<accession>A0A5S9Q153</accession>
<organism evidence="2 3">
    <name type="scientific">Starkeya nomas</name>
    <dbReference type="NCBI Taxonomy" id="2666134"/>
    <lineage>
        <taxon>Bacteria</taxon>
        <taxon>Pseudomonadati</taxon>
        <taxon>Pseudomonadota</taxon>
        <taxon>Alphaproteobacteria</taxon>
        <taxon>Hyphomicrobiales</taxon>
        <taxon>Xanthobacteraceae</taxon>
        <taxon>Starkeya</taxon>
    </lineage>
</organism>
<evidence type="ECO:0000313" key="3">
    <source>
        <dbReference type="Proteomes" id="UP000433050"/>
    </source>
</evidence>
<feature type="region of interest" description="Disordered" evidence="1">
    <location>
        <begin position="34"/>
        <end position="64"/>
    </location>
</feature>
<dbReference type="RefSeq" id="WP_144341455.1">
    <property type="nucleotide sequence ID" value="NZ_CACSAS010000001.1"/>
</dbReference>
<dbReference type="EMBL" id="CACSAS010000001">
    <property type="protein sequence ID" value="CAA0111169.1"/>
    <property type="molecule type" value="Genomic_DNA"/>
</dbReference>